<keyword evidence="2" id="KW-0802">TPR repeat</keyword>
<sequence>MSRSLCHVTMLRDSVVVAAWTCLVAAYYASPFVRGPWEFIGAWDDSINFVDNALIQHPLSLASVGTMFQTVKINVYEPLAWLLKALVHSAFGMDSYAVRVATLGIHLVNATVLYATAARLLRMLHRPAPLGCFLGTLVYAVHPIHVEIVGWPSAQPYALAMLFTLLSFYTHLESVDATKSRRVWSSILSVGLYVCSVLSKSAAILAPVGIVAMDVVLATSHEKATHPPWRHKDLVRRWVRYGASQGGYVLAMAGLVSVTWHANADGAAVDSDIIHLTLSERAMKVVFVLMWPIRMFLWPTCLRFHYQLPPSLHVLDNSLGLLSAAAVVAITVACLSRARAGRLDGLAGWMFYIAMLLPVSGLVQHGLIVLAADRYAYFSTIVVVGAIAAVFECVPRSHRRCAVGVCCVAALSLAHVSVLQLESWRTSESVFQHGRKADPTDWRILDRLHELLLETRPTDATLYLQQTLAYSPRRGLKAQLHVAKCYMLLGQTNDACAIYAALYVDHPTYAHVLNNMGVCAWKHGRLRAARDYFVEAATHGTGLTRGDTSPQTNLALVDEWNPRTRIVARIMW</sequence>
<feature type="transmembrane region" description="Helical" evidence="3">
    <location>
        <begin position="128"/>
        <end position="148"/>
    </location>
</feature>
<dbReference type="STRING" id="157072.A0A024TP18"/>
<dbReference type="InterPro" id="IPR011990">
    <property type="entry name" value="TPR-like_helical_dom_sf"/>
</dbReference>
<evidence type="ECO:0000256" key="2">
    <source>
        <dbReference type="ARBA" id="ARBA00022803"/>
    </source>
</evidence>
<protein>
    <recommendedName>
        <fullName evidence="5">Dolichyl-phosphate-mannose--protein mannosyltransferase</fullName>
    </recommendedName>
</protein>
<evidence type="ECO:0000256" key="1">
    <source>
        <dbReference type="ARBA" id="ARBA00022737"/>
    </source>
</evidence>
<dbReference type="GO" id="GO:0000030">
    <property type="term" value="F:mannosyltransferase activity"/>
    <property type="evidence" value="ECO:0007669"/>
    <property type="project" value="TreeGrafter"/>
</dbReference>
<dbReference type="GO" id="GO:0030968">
    <property type="term" value="P:endoplasmic reticulum unfolded protein response"/>
    <property type="evidence" value="ECO:0007669"/>
    <property type="project" value="TreeGrafter"/>
</dbReference>
<dbReference type="GO" id="GO:0035269">
    <property type="term" value="P:protein O-linked glycosylation via mannose"/>
    <property type="evidence" value="ECO:0007669"/>
    <property type="project" value="TreeGrafter"/>
</dbReference>
<feature type="transmembrane region" description="Helical" evidence="3">
    <location>
        <begin position="285"/>
        <end position="306"/>
    </location>
</feature>
<feature type="transmembrane region" description="Helical" evidence="3">
    <location>
        <begin position="12"/>
        <end position="29"/>
    </location>
</feature>
<dbReference type="RefSeq" id="XP_008875514.1">
    <property type="nucleotide sequence ID" value="XM_008877292.1"/>
</dbReference>
<dbReference type="GO" id="GO:0005783">
    <property type="term" value="C:endoplasmic reticulum"/>
    <property type="evidence" value="ECO:0007669"/>
    <property type="project" value="TreeGrafter"/>
</dbReference>
<name>A0A024TP18_9STRA</name>
<dbReference type="PANTHER" id="PTHR44227:SF3">
    <property type="entry name" value="PROTEIN O-MANNOSYL-TRANSFERASE TMTC4"/>
    <property type="match status" value="1"/>
</dbReference>
<feature type="transmembrane region" description="Helical" evidence="3">
    <location>
        <begin position="347"/>
        <end position="369"/>
    </location>
</feature>
<evidence type="ECO:0000313" key="4">
    <source>
        <dbReference type="EMBL" id="ETV95763.1"/>
    </source>
</evidence>
<dbReference type="GeneID" id="20087879"/>
<accession>A0A024TP18</accession>
<feature type="transmembrane region" description="Helical" evidence="3">
    <location>
        <begin position="375"/>
        <end position="394"/>
    </location>
</feature>
<dbReference type="InterPro" id="IPR052346">
    <property type="entry name" value="O-mannosyl-transferase_TMTC"/>
</dbReference>
<dbReference type="eggNOG" id="ENOG502RZ10">
    <property type="taxonomic scope" value="Eukaryota"/>
</dbReference>
<reference evidence="4" key="1">
    <citation type="submission" date="2013-12" db="EMBL/GenBank/DDBJ databases">
        <title>The Genome Sequence of Aphanomyces invadans NJM9701.</title>
        <authorList>
            <consortium name="The Broad Institute Genomics Platform"/>
            <person name="Russ C."/>
            <person name="Tyler B."/>
            <person name="van West P."/>
            <person name="Dieguez-Uribeondo J."/>
            <person name="Young S.K."/>
            <person name="Zeng Q."/>
            <person name="Gargeya S."/>
            <person name="Fitzgerald M."/>
            <person name="Abouelleil A."/>
            <person name="Alvarado L."/>
            <person name="Chapman S.B."/>
            <person name="Gainer-Dewar J."/>
            <person name="Goldberg J."/>
            <person name="Griggs A."/>
            <person name="Gujja S."/>
            <person name="Hansen M."/>
            <person name="Howarth C."/>
            <person name="Imamovic A."/>
            <person name="Ireland A."/>
            <person name="Larimer J."/>
            <person name="McCowan C."/>
            <person name="Murphy C."/>
            <person name="Pearson M."/>
            <person name="Poon T.W."/>
            <person name="Priest M."/>
            <person name="Roberts A."/>
            <person name="Saif S."/>
            <person name="Shea T."/>
            <person name="Sykes S."/>
            <person name="Wortman J."/>
            <person name="Nusbaum C."/>
            <person name="Birren B."/>
        </authorList>
    </citation>
    <scope>NUCLEOTIDE SEQUENCE [LARGE SCALE GENOMIC DNA]</scope>
    <source>
        <strain evidence="4">NJM9701</strain>
    </source>
</reference>
<dbReference type="Gene3D" id="1.25.40.10">
    <property type="entry name" value="Tetratricopeptide repeat domain"/>
    <property type="match status" value="1"/>
</dbReference>
<dbReference type="SUPFAM" id="SSF48452">
    <property type="entry name" value="TPR-like"/>
    <property type="match status" value="1"/>
</dbReference>
<keyword evidence="3" id="KW-0472">Membrane</keyword>
<dbReference type="EMBL" id="KI913979">
    <property type="protein sequence ID" value="ETV95763.1"/>
    <property type="molecule type" value="Genomic_DNA"/>
</dbReference>
<feature type="transmembrane region" description="Helical" evidence="3">
    <location>
        <begin position="318"/>
        <end position="335"/>
    </location>
</feature>
<dbReference type="VEuPathDB" id="FungiDB:H310_10829"/>
<keyword evidence="3" id="KW-1133">Transmembrane helix</keyword>
<evidence type="ECO:0000256" key="3">
    <source>
        <dbReference type="SAM" id="Phobius"/>
    </source>
</evidence>
<dbReference type="AlphaFoldDB" id="A0A024TP18"/>
<proteinExistence type="predicted"/>
<feature type="transmembrane region" description="Helical" evidence="3">
    <location>
        <begin position="154"/>
        <end position="172"/>
    </location>
</feature>
<dbReference type="OrthoDB" id="195091at2759"/>
<gene>
    <name evidence="4" type="ORF">H310_10829</name>
</gene>
<feature type="transmembrane region" description="Helical" evidence="3">
    <location>
        <begin position="96"/>
        <end position="116"/>
    </location>
</feature>
<dbReference type="PANTHER" id="PTHR44227">
    <property type="match status" value="1"/>
</dbReference>
<evidence type="ECO:0008006" key="5">
    <source>
        <dbReference type="Google" id="ProtNLM"/>
    </source>
</evidence>
<keyword evidence="1" id="KW-0677">Repeat</keyword>
<organism evidence="4">
    <name type="scientific">Aphanomyces invadans</name>
    <dbReference type="NCBI Taxonomy" id="157072"/>
    <lineage>
        <taxon>Eukaryota</taxon>
        <taxon>Sar</taxon>
        <taxon>Stramenopiles</taxon>
        <taxon>Oomycota</taxon>
        <taxon>Saprolegniomycetes</taxon>
        <taxon>Saprolegniales</taxon>
        <taxon>Verrucalvaceae</taxon>
        <taxon>Aphanomyces</taxon>
    </lineage>
</organism>
<keyword evidence="3" id="KW-0812">Transmembrane</keyword>